<dbReference type="Gene3D" id="3.90.79.10">
    <property type="entry name" value="Nucleoside Triphosphate Pyrophosphohydrolase"/>
    <property type="match status" value="1"/>
</dbReference>
<sequence length="282" mass="31603">MAESKRTAGGLEGYDPSMFDKPSVTVDILVVTAGKRKKGGRADESGDGSGMKTASLRRRGSAKERVEPALQLLLVKRDNEPFRDFWALPGGFVGMHDELEDTARRKLAEKACVEGAYMEQLYTFGGVERDPRMRIISVAYLALVPEGAVRFEPGNTVSDAALFNVERREEGIVLSSAMGVEIKLESLAFDHGHIISVGLERMRGKVDYTSIIFELLRSKSDFTLLELKRAYDCLKGEESNLSNFRKMIMKRYLDQGFMEESGHTTKRNSVREAKCYRVRAKD</sequence>
<name>A0A2L1GMJ0_9BACT</name>
<accession>A0A2L1GMJ0</accession>
<keyword evidence="5" id="KW-1185">Reference proteome</keyword>
<dbReference type="PANTHER" id="PTHR43736:SF4">
    <property type="entry name" value="SLR1690 PROTEIN"/>
    <property type="match status" value="1"/>
</dbReference>
<dbReference type="RefSeq" id="WP_104936182.1">
    <property type="nucleotide sequence ID" value="NZ_CP021255.1"/>
</dbReference>
<feature type="domain" description="NrtR DNA-binding winged helix" evidence="3">
    <location>
        <begin position="213"/>
        <end position="277"/>
    </location>
</feature>
<dbReference type="Pfam" id="PF21906">
    <property type="entry name" value="WHD_NrtR"/>
    <property type="match status" value="1"/>
</dbReference>
<feature type="domain" description="Nudix hydrolase" evidence="2">
    <location>
        <begin position="71"/>
        <end position="166"/>
    </location>
</feature>
<dbReference type="InterPro" id="IPR054105">
    <property type="entry name" value="WHD_NrtR"/>
</dbReference>
<reference evidence="4 5" key="1">
    <citation type="journal article" date="2018" name="MBio">
        <title>Insights into the evolution of host association through the isolation and characterization of a novel human periodontal pathobiont, Desulfobulbus oralis.</title>
        <authorList>
            <person name="Cross K.L."/>
            <person name="Chirania P."/>
            <person name="Xiong W."/>
            <person name="Beall C.J."/>
            <person name="Elkins J.G."/>
            <person name="Giannone R.J."/>
            <person name="Griffen A.L."/>
            <person name="Guss A.M."/>
            <person name="Hettich R.L."/>
            <person name="Joshi S.S."/>
            <person name="Mokrzan E.M."/>
            <person name="Martin R.K."/>
            <person name="Zhulin I.B."/>
            <person name="Leys E.J."/>
            <person name="Podar M."/>
        </authorList>
    </citation>
    <scope>NUCLEOTIDE SEQUENCE [LARGE SCALE GENOMIC DNA]</scope>
    <source>
        <strain evidence="4 5">ORNL</strain>
    </source>
</reference>
<dbReference type="InterPro" id="IPR036388">
    <property type="entry name" value="WH-like_DNA-bd_sf"/>
</dbReference>
<evidence type="ECO:0000256" key="1">
    <source>
        <dbReference type="SAM" id="MobiDB-lite"/>
    </source>
</evidence>
<evidence type="ECO:0000259" key="2">
    <source>
        <dbReference type="Pfam" id="PF00293"/>
    </source>
</evidence>
<dbReference type="KEGG" id="deo:CAY53_04905"/>
<dbReference type="CDD" id="cd18873">
    <property type="entry name" value="NUDIX_NadM_like"/>
    <property type="match status" value="1"/>
</dbReference>
<dbReference type="Gene3D" id="1.10.10.10">
    <property type="entry name" value="Winged helix-like DNA-binding domain superfamily/Winged helix DNA-binding domain"/>
    <property type="match status" value="1"/>
</dbReference>
<dbReference type="Pfam" id="PF00293">
    <property type="entry name" value="NUDIX"/>
    <property type="match status" value="1"/>
</dbReference>
<dbReference type="Proteomes" id="UP000239867">
    <property type="component" value="Chromosome"/>
</dbReference>
<dbReference type="OrthoDB" id="9761969at2"/>
<dbReference type="InterPro" id="IPR015797">
    <property type="entry name" value="NUDIX_hydrolase-like_dom_sf"/>
</dbReference>
<evidence type="ECO:0000259" key="3">
    <source>
        <dbReference type="Pfam" id="PF21906"/>
    </source>
</evidence>
<evidence type="ECO:0000313" key="4">
    <source>
        <dbReference type="EMBL" id="AVD70899.1"/>
    </source>
</evidence>
<feature type="region of interest" description="Disordered" evidence="1">
    <location>
        <begin position="35"/>
        <end position="63"/>
    </location>
</feature>
<gene>
    <name evidence="4" type="ORF">CAY53_04905</name>
</gene>
<evidence type="ECO:0000313" key="5">
    <source>
        <dbReference type="Proteomes" id="UP000239867"/>
    </source>
</evidence>
<dbReference type="InterPro" id="IPR036390">
    <property type="entry name" value="WH_DNA-bd_sf"/>
</dbReference>
<dbReference type="SUPFAM" id="SSF46785">
    <property type="entry name" value="Winged helix' DNA-binding domain"/>
    <property type="match status" value="1"/>
</dbReference>
<dbReference type="SUPFAM" id="SSF55811">
    <property type="entry name" value="Nudix"/>
    <property type="match status" value="1"/>
</dbReference>
<dbReference type="PANTHER" id="PTHR43736">
    <property type="entry name" value="ADP-RIBOSE PYROPHOSPHATASE"/>
    <property type="match status" value="1"/>
</dbReference>
<dbReference type="InterPro" id="IPR000086">
    <property type="entry name" value="NUDIX_hydrolase_dom"/>
</dbReference>
<organism evidence="4 5">
    <name type="scientific">Desulfobulbus oralis</name>
    <dbReference type="NCBI Taxonomy" id="1986146"/>
    <lineage>
        <taxon>Bacteria</taxon>
        <taxon>Pseudomonadati</taxon>
        <taxon>Thermodesulfobacteriota</taxon>
        <taxon>Desulfobulbia</taxon>
        <taxon>Desulfobulbales</taxon>
        <taxon>Desulfobulbaceae</taxon>
        <taxon>Desulfobulbus</taxon>
    </lineage>
</organism>
<dbReference type="AlphaFoldDB" id="A0A2L1GMJ0"/>
<proteinExistence type="predicted"/>
<protein>
    <submittedName>
        <fullName evidence="4">Uncharacterized protein</fullName>
    </submittedName>
</protein>
<dbReference type="EMBL" id="CP021255">
    <property type="protein sequence ID" value="AVD70899.1"/>
    <property type="molecule type" value="Genomic_DNA"/>
</dbReference>